<keyword evidence="7" id="KW-0812">Transmembrane</keyword>
<feature type="compositionally biased region" description="Basic and acidic residues" evidence="6">
    <location>
        <begin position="435"/>
        <end position="445"/>
    </location>
</feature>
<feature type="domain" description="UBX" evidence="8">
    <location>
        <begin position="280"/>
        <end position="361"/>
    </location>
</feature>
<dbReference type="EMBL" id="NJET01000008">
    <property type="protein sequence ID" value="PHH66402.1"/>
    <property type="molecule type" value="Genomic_DNA"/>
</dbReference>
<dbReference type="PANTHER" id="PTHR46424">
    <property type="entry name" value="UBX DOMAIN-CONTAINING PROTEIN 4"/>
    <property type="match status" value="1"/>
</dbReference>
<feature type="region of interest" description="Disordered" evidence="6">
    <location>
        <begin position="405"/>
        <end position="464"/>
    </location>
</feature>
<accession>A0A2C5YGH9</accession>
<dbReference type="SUPFAM" id="SSF52833">
    <property type="entry name" value="Thioredoxin-like"/>
    <property type="match status" value="1"/>
</dbReference>
<sequence length="464" mass="52060">MFYQGPLQEGISMAVGQQKMVLCFVTNENEVSQTWENDFLQDSSLRDLISQQAVALRMMVDSEEAKYLAQIFPLPQTPTIVIMKHGELKEYIAPNETRENFIRRMLTAFDALPPPGPQHEAENGPPATQPTSNPPGPRQPLESENSSPPAHTSARADPPTDIVRRILAERAARLHAEKEEAERRAKQQSAESQAKAQAEADSGVDTQAARNTIYAQQLRRRRQQELDERKRILKRIEDDKEERRQRAAERDRMRIDNQRPGDVAASLVKAPQSKIPSTSRIGDTASIQVRLSDGTAIRSRFKSVVPFSDVRQWVDQSRTDDHMPYTFRQVLTPLPNQAINDTEENKTLSELGLAPSATLILIPVPNFSSAYEEGPQTLLTQILGVIISLFTSLMGLFGFRGNQTVQPKRSEAPVGSTDVQSTSSQEKTRGVRGFRNPDDGSRDHQLYNGNSLNFEPRPEEKDDQ</sequence>
<evidence type="ECO:0000256" key="3">
    <source>
        <dbReference type="ARBA" id="ARBA00038812"/>
    </source>
</evidence>
<dbReference type="Gene3D" id="3.10.20.90">
    <property type="entry name" value="Phosphatidylinositol 3-kinase Catalytic Subunit, Chain A, domain 1"/>
    <property type="match status" value="1"/>
</dbReference>
<evidence type="ECO:0000256" key="2">
    <source>
        <dbReference type="ARBA" id="ARBA00023230"/>
    </source>
</evidence>
<gene>
    <name evidence="9" type="ORF">CDD81_7457</name>
</gene>
<evidence type="ECO:0000256" key="6">
    <source>
        <dbReference type="SAM" id="MobiDB-lite"/>
    </source>
</evidence>
<keyword evidence="10" id="KW-1185">Reference proteome</keyword>
<dbReference type="Proteomes" id="UP000226192">
    <property type="component" value="Unassembled WGS sequence"/>
</dbReference>
<dbReference type="GO" id="GO:0006986">
    <property type="term" value="P:response to unfolded protein"/>
    <property type="evidence" value="ECO:0007669"/>
    <property type="project" value="UniProtKB-KW"/>
</dbReference>
<dbReference type="InterPro" id="IPR001012">
    <property type="entry name" value="UBX_dom"/>
</dbReference>
<evidence type="ECO:0000256" key="1">
    <source>
        <dbReference type="ARBA" id="ARBA00004406"/>
    </source>
</evidence>
<dbReference type="Pfam" id="PF23187">
    <property type="entry name" value="UBX7_N"/>
    <property type="match status" value="1"/>
</dbReference>
<dbReference type="GO" id="GO:0036503">
    <property type="term" value="P:ERAD pathway"/>
    <property type="evidence" value="ECO:0007669"/>
    <property type="project" value="TreeGrafter"/>
</dbReference>
<evidence type="ECO:0000256" key="7">
    <source>
        <dbReference type="SAM" id="Phobius"/>
    </source>
</evidence>
<feature type="compositionally biased region" description="Low complexity" evidence="6">
    <location>
        <begin position="187"/>
        <end position="200"/>
    </location>
</feature>
<dbReference type="SMART" id="SM00166">
    <property type="entry name" value="UBX"/>
    <property type="match status" value="1"/>
</dbReference>
<comment type="subunit">
    <text evidence="3">Directly interacts with VCP. Interacts with UBQLN1. Forms a complex with VCP and UBQLN1.</text>
</comment>
<dbReference type="PROSITE" id="PS50033">
    <property type="entry name" value="UBX"/>
    <property type="match status" value="1"/>
</dbReference>
<evidence type="ECO:0000313" key="10">
    <source>
        <dbReference type="Proteomes" id="UP000226192"/>
    </source>
</evidence>
<dbReference type="STRING" id="1399860.A0A2C5YGH9"/>
<dbReference type="PANTHER" id="PTHR46424:SF1">
    <property type="entry name" value="UBX DOMAIN-CONTAINING PROTEIN 4"/>
    <property type="match status" value="1"/>
</dbReference>
<dbReference type="InterPro" id="IPR029071">
    <property type="entry name" value="Ubiquitin-like_domsf"/>
</dbReference>
<evidence type="ECO:0000313" key="9">
    <source>
        <dbReference type="EMBL" id="PHH66402.1"/>
    </source>
</evidence>
<comment type="caution">
    <text evidence="9">The sequence shown here is derived from an EMBL/GenBank/DDBJ whole genome shotgun (WGS) entry which is preliminary data.</text>
</comment>
<dbReference type="InterPro" id="IPR036249">
    <property type="entry name" value="Thioredoxin-like_sf"/>
</dbReference>
<feature type="region of interest" description="Disordered" evidence="6">
    <location>
        <begin position="175"/>
        <end position="209"/>
    </location>
</feature>
<evidence type="ECO:0000256" key="5">
    <source>
        <dbReference type="ARBA" id="ARBA00046062"/>
    </source>
</evidence>
<name>A0A2C5YGH9_9HYPO</name>
<keyword evidence="2" id="KW-0834">Unfolded protein response</keyword>
<dbReference type="AlphaFoldDB" id="A0A2C5YGH9"/>
<feature type="compositionally biased region" description="Basic and acidic residues" evidence="6">
    <location>
        <begin position="175"/>
        <end position="185"/>
    </location>
</feature>
<dbReference type="Pfam" id="PF00789">
    <property type="entry name" value="UBX"/>
    <property type="match status" value="1"/>
</dbReference>
<dbReference type="OrthoDB" id="2445133at2759"/>
<feature type="region of interest" description="Disordered" evidence="6">
    <location>
        <begin position="109"/>
        <end position="161"/>
    </location>
</feature>
<dbReference type="GO" id="GO:0005789">
    <property type="term" value="C:endoplasmic reticulum membrane"/>
    <property type="evidence" value="ECO:0007669"/>
    <property type="project" value="UniProtKB-SubCell"/>
</dbReference>
<comment type="subcellular location">
    <subcellularLocation>
        <location evidence="1">Endoplasmic reticulum membrane</location>
        <topology evidence="1">Peripheral membrane protein</topology>
    </subcellularLocation>
</comment>
<evidence type="ECO:0000256" key="4">
    <source>
        <dbReference type="ARBA" id="ARBA00041575"/>
    </source>
</evidence>
<comment type="function">
    <text evidence="5">Involved in endoplasmic reticulum-associated protein degradation (ERAD). Acts as a platform to recruit both UBQLN1 and VCP to the ER during ERAD.</text>
</comment>
<reference evidence="9 10" key="1">
    <citation type="submission" date="2017-06" db="EMBL/GenBank/DDBJ databases">
        <title>Ant-infecting Ophiocordyceps genomes reveal a high diversity of potential behavioral manipulation genes and a possible major role for enterotoxins.</title>
        <authorList>
            <person name="De Bekker C."/>
            <person name="Evans H.C."/>
            <person name="Brachmann A."/>
            <person name="Hughes D.P."/>
        </authorList>
    </citation>
    <scope>NUCLEOTIDE SEQUENCE [LARGE SCALE GENOMIC DNA]</scope>
    <source>
        <strain evidence="9 10">Map64</strain>
    </source>
</reference>
<keyword evidence="7" id="KW-1133">Transmembrane helix</keyword>
<organism evidence="9 10">
    <name type="scientific">Ophiocordyceps australis</name>
    <dbReference type="NCBI Taxonomy" id="1399860"/>
    <lineage>
        <taxon>Eukaryota</taxon>
        <taxon>Fungi</taxon>
        <taxon>Dikarya</taxon>
        <taxon>Ascomycota</taxon>
        <taxon>Pezizomycotina</taxon>
        <taxon>Sordariomycetes</taxon>
        <taxon>Hypocreomycetidae</taxon>
        <taxon>Hypocreales</taxon>
        <taxon>Ophiocordycipitaceae</taxon>
        <taxon>Ophiocordyceps</taxon>
    </lineage>
</organism>
<protein>
    <recommendedName>
        <fullName evidence="4">UBX domain-containing protein 2</fullName>
    </recommendedName>
</protein>
<dbReference type="Gene3D" id="3.40.30.10">
    <property type="entry name" value="Glutaredoxin"/>
    <property type="match status" value="1"/>
</dbReference>
<keyword evidence="7" id="KW-0472">Membrane</keyword>
<proteinExistence type="predicted"/>
<evidence type="ECO:0000259" key="8">
    <source>
        <dbReference type="PROSITE" id="PS50033"/>
    </source>
</evidence>
<feature type="transmembrane region" description="Helical" evidence="7">
    <location>
        <begin position="378"/>
        <end position="399"/>
    </location>
</feature>
<dbReference type="SUPFAM" id="SSF54236">
    <property type="entry name" value="Ubiquitin-like"/>
    <property type="match status" value="1"/>
</dbReference>